<protein>
    <recommendedName>
        <fullName evidence="1">protein acetyllysine N-acetyltransferase</fullName>
        <ecNumber evidence="1">2.3.1.286</ecNumber>
    </recommendedName>
</protein>
<dbReference type="InterPro" id="IPR050134">
    <property type="entry name" value="NAD-dep_sirtuin_deacylases"/>
</dbReference>
<keyword evidence="6" id="KW-0378">Hydrolase</keyword>
<dbReference type="GO" id="GO:0017136">
    <property type="term" value="F:histone deacetylase activity, NAD-dependent"/>
    <property type="evidence" value="ECO:0007669"/>
    <property type="project" value="TreeGrafter"/>
</dbReference>
<dbReference type="Proteomes" id="UP000269544">
    <property type="component" value="Chromosome"/>
</dbReference>
<evidence type="ECO:0000313" key="6">
    <source>
        <dbReference type="EMBL" id="VEJ35818.1"/>
    </source>
</evidence>
<feature type="binding site" evidence="4">
    <location>
        <position position="154"/>
    </location>
    <ligand>
        <name>Zn(2+)</name>
        <dbReference type="ChEBI" id="CHEBI:29105"/>
    </ligand>
</feature>
<dbReference type="InterPro" id="IPR003000">
    <property type="entry name" value="Sirtuin"/>
</dbReference>
<evidence type="ECO:0000313" key="7">
    <source>
        <dbReference type="Proteomes" id="UP000269544"/>
    </source>
</evidence>
<dbReference type="InterPro" id="IPR026591">
    <property type="entry name" value="Sirtuin_cat_small_dom_sf"/>
</dbReference>
<sequence>MDNFDKAKALLENANYAICLTGAGISTESGIPDFRSDRGYYNTMIPEEALSVGVLESDPERFYSEGYRIIQDLEGKKPNPAHIALAHLQKAGIIHEIVTQNIDDLHQQAGAENVLQVHGDASSARCTVCGREMDFAAFDELVQQGDIPPKCPNCGHTMRTNVVLFGDAMPPAFDAAMQAAERADVMIVVGSSLQVMPVAYLPRMAEHLILVNKGTTPYDYQADVVFKGAASDVLVELERRILG</sequence>
<feature type="binding site" evidence="4">
    <location>
        <position position="129"/>
    </location>
    <ligand>
        <name>Zn(2+)</name>
        <dbReference type="ChEBI" id="CHEBI:29105"/>
    </ligand>
</feature>
<dbReference type="EMBL" id="LR134523">
    <property type="protein sequence ID" value="VEJ35818.1"/>
    <property type="molecule type" value="Genomic_DNA"/>
</dbReference>
<gene>
    <name evidence="6" type="primary">cobB_2</name>
    <name evidence="6" type="ORF">NCTC13079_01001</name>
</gene>
<dbReference type="Gene3D" id="3.30.1600.10">
    <property type="entry name" value="SIR2/SIRT2 'Small Domain"/>
    <property type="match status" value="1"/>
</dbReference>
<keyword evidence="3" id="KW-0520">NAD</keyword>
<reference evidence="6 7" key="1">
    <citation type="submission" date="2018-12" db="EMBL/GenBank/DDBJ databases">
        <authorList>
            <consortium name="Pathogen Informatics"/>
        </authorList>
    </citation>
    <scope>NUCLEOTIDE SEQUENCE [LARGE SCALE GENOMIC DNA]</scope>
    <source>
        <strain evidence="6 7">NCTC13079</strain>
    </source>
</reference>
<dbReference type="PANTHER" id="PTHR11085:SF10">
    <property type="entry name" value="NAD-DEPENDENT PROTEIN DEACYLASE SIRTUIN-5, MITOCHONDRIAL-RELATED"/>
    <property type="match status" value="1"/>
</dbReference>
<dbReference type="CDD" id="cd01407">
    <property type="entry name" value="SIR2-fam"/>
    <property type="match status" value="1"/>
</dbReference>
<dbReference type="SUPFAM" id="SSF52467">
    <property type="entry name" value="DHS-like NAD/FAD-binding domain"/>
    <property type="match status" value="1"/>
</dbReference>
<dbReference type="PANTHER" id="PTHR11085">
    <property type="entry name" value="NAD-DEPENDENT PROTEIN DEACYLASE SIRTUIN-5, MITOCHONDRIAL-RELATED"/>
    <property type="match status" value="1"/>
</dbReference>
<dbReference type="EC" id="2.3.1.286" evidence="1"/>
<evidence type="ECO:0000256" key="1">
    <source>
        <dbReference type="ARBA" id="ARBA00012928"/>
    </source>
</evidence>
<dbReference type="Gene3D" id="3.40.50.1220">
    <property type="entry name" value="TPP-binding domain"/>
    <property type="match status" value="1"/>
</dbReference>
<feature type="binding site" evidence="4">
    <location>
        <position position="151"/>
    </location>
    <ligand>
        <name>Zn(2+)</name>
        <dbReference type="ChEBI" id="CHEBI:29105"/>
    </ligand>
</feature>
<feature type="binding site" evidence="4">
    <location>
        <position position="126"/>
    </location>
    <ligand>
        <name>Zn(2+)</name>
        <dbReference type="ChEBI" id="CHEBI:29105"/>
    </ligand>
</feature>
<evidence type="ECO:0000259" key="5">
    <source>
        <dbReference type="PROSITE" id="PS50305"/>
    </source>
</evidence>
<dbReference type="KEGG" id="piv:NCTC13079_01001"/>
<feature type="active site" description="Proton acceptor" evidence="4">
    <location>
        <position position="118"/>
    </location>
</feature>
<evidence type="ECO:0000256" key="4">
    <source>
        <dbReference type="PROSITE-ProRule" id="PRU00236"/>
    </source>
</evidence>
<dbReference type="GO" id="GO:0016787">
    <property type="term" value="F:hydrolase activity"/>
    <property type="evidence" value="ECO:0007669"/>
    <property type="project" value="UniProtKB-KW"/>
</dbReference>
<keyword evidence="2" id="KW-0808">Transferase</keyword>
<evidence type="ECO:0000256" key="3">
    <source>
        <dbReference type="ARBA" id="ARBA00023027"/>
    </source>
</evidence>
<name>A0A3S4Y7G8_9FIRM</name>
<dbReference type="Pfam" id="PF02146">
    <property type="entry name" value="SIR2"/>
    <property type="match status" value="1"/>
</dbReference>
<evidence type="ECO:0000256" key="2">
    <source>
        <dbReference type="ARBA" id="ARBA00022679"/>
    </source>
</evidence>
<organism evidence="6 7">
    <name type="scientific">Aedoeadaptatus ivorii</name>
    <dbReference type="NCBI Taxonomy" id="54006"/>
    <lineage>
        <taxon>Bacteria</taxon>
        <taxon>Bacillati</taxon>
        <taxon>Bacillota</taxon>
        <taxon>Tissierellia</taxon>
        <taxon>Tissierellales</taxon>
        <taxon>Peptoniphilaceae</taxon>
        <taxon>Aedoeadaptatus</taxon>
    </lineage>
</organism>
<dbReference type="PROSITE" id="PS50305">
    <property type="entry name" value="SIRTUIN"/>
    <property type="match status" value="1"/>
</dbReference>
<dbReference type="RefSeq" id="WP_126465575.1">
    <property type="nucleotide sequence ID" value="NZ_JAUSWF010000003.1"/>
</dbReference>
<dbReference type="AlphaFoldDB" id="A0A3S4Y7G8"/>
<accession>A0A3S4Y7G8</accession>
<keyword evidence="7" id="KW-1185">Reference proteome</keyword>
<dbReference type="InterPro" id="IPR026590">
    <property type="entry name" value="Ssirtuin_cat_dom"/>
</dbReference>
<dbReference type="GO" id="GO:0070403">
    <property type="term" value="F:NAD+ binding"/>
    <property type="evidence" value="ECO:0007669"/>
    <property type="project" value="InterPro"/>
</dbReference>
<keyword evidence="4" id="KW-0862">Zinc</keyword>
<dbReference type="OrthoDB" id="9800582at2"/>
<dbReference type="InterPro" id="IPR029035">
    <property type="entry name" value="DHS-like_NAD/FAD-binding_dom"/>
</dbReference>
<keyword evidence="4" id="KW-0479">Metal-binding</keyword>
<proteinExistence type="predicted"/>
<dbReference type="GO" id="GO:0046872">
    <property type="term" value="F:metal ion binding"/>
    <property type="evidence" value="ECO:0007669"/>
    <property type="project" value="UniProtKB-KW"/>
</dbReference>
<feature type="domain" description="Deacetylase sirtuin-type" evidence="5">
    <location>
        <begin position="1"/>
        <end position="243"/>
    </location>
</feature>